<accession>D1AMM6</accession>
<feature type="binding site" evidence="5">
    <location>
        <position position="27"/>
    </location>
    <ligand>
        <name>xanthine</name>
        <dbReference type="ChEBI" id="CHEBI:17712"/>
    </ligand>
</feature>
<name>D1AMM6_SEBTE</name>
<keyword evidence="1 5" id="KW-0963">Cytoplasm</keyword>
<reference evidence="8 9" key="2">
    <citation type="journal article" date="2010" name="Stand. Genomic Sci.">
        <title>Complete genome sequence of Sebaldella termitidis type strain (NCTC 11300).</title>
        <authorList>
            <person name="Harmon-Smith M."/>
            <person name="Celia L."/>
            <person name="Chertkov O."/>
            <person name="Lapidus A."/>
            <person name="Copeland A."/>
            <person name="Glavina Del Rio T."/>
            <person name="Nolan M."/>
            <person name="Lucas S."/>
            <person name="Tice H."/>
            <person name="Cheng J.F."/>
            <person name="Han C."/>
            <person name="Detter J.C."/>
            <person name="Bruce D."/>
            <person name="Goodwin L."/>
            <person name="Pitluck S."/>
            <person name="Pati A."/>
            <person name="Liolios K."/>
            <person name="Ivanova N."/>
            <person name="Mavromatis K."/>
            <person name="Mikhailova N."/>
            <person name="Chen A."/>
            <person name="Palaniappan K."/>
            <person name="Land M."/>
            <person name="Hauser L."/>
            <person name="Chang Y.J."/>
            <person name="Jeffries C.D."/>
            <person name="Brettin T."/>
            <person name="Goker M."/>
            <person name="Beck B."/>
            <person name="Bristow J."/>
            <person name="Eisen J.A."/>
            <person name="Markowitz V."/>
            <person name="Hugenholtz P."/>
            <person name="Kyrpides N.C."/>
            <person name="Klenk H.P."/>
            <person name="Chen F."/>
        </authorList>
    </citation>
    <scope>NUCLEOTIDE SEQUENCE [LARGE SCALE GENOMIC DNA]</scope>
    <source>
        <strain evidence="9">ATCC 33386 / NCTC 11300</strain>
    </source>
</reference>
<protein>
    <recommendedName>
        <fullName evidence="5 6">Xanthine phosphoribosyltransferase</fullName>
        <shortName evidence="5">XPRTase</shortName>
        <ecNumber evidence="5 6">2.4.2.22</ecNumber>
    </recommendedName>
</protein>
<dbReference type="PANTHER" id="PTHR43864:SF1">
    <property type="entry name" value="XANTHINE PHOSPHORIBOSYLTRANSFERASE"/>
    <property type="match status" value="1"/>
</dbReference>
<gene>
    <name evidence="5" type="primary">xpt</name>
    <name evidence="8" type="ordered locus">Sterm_2755</name>
</gene>
<dbReference type="NCBIfam" id="NF006671">
    <property type="entry name" value="PRK09219.1"/>
    <property type="match status" value="1"/>
</dbReference>
<comment type="function">
    <text evidence="5">Converts the preformed base xanthine, a product of nucleic acid breakdown, to xanthosine 5'-monophosphate (XMP), so it can be reused for RNA or DNA synthesis.</text>
</comment>
<comment type="pathway">
    <text evidence="5">Purine metabolism; XMP biosynthesis via salvage pathway; XMP from xanthine: step 1/1.</text>
</comment>
<feature type="binding site" evidence="5">
    <location>
        <begin position="128"/>
        <end position="132"/>
    </location>
    <ligand>
        <name>5-phospho-alpha-D-ribose 1-diphosphate</name>
        <dbReference type="ChEBI" id="CHEBI:58017"/>
    </ligand>
</feature>
<dbReference type="HAMAP" id="MF_01184">
    <property type="entry name" value="XPRTase"/>
    <property type="match status" value="1"/>
</dbReference>
<keyword evidence="2 5" id="KW-0328">Glycosyltransferase</keyword>
<dbReference type="GO" id="GO:0046110">
    <property type="term" value="P:xanthine metabolic process"/>
    <property type="evidence" value="ECO:0007669"/>
    <property type="project" value="UniProtKB-UniRule"/>
</dbReference>
<dbReference type="STRING" id="526218.Sterm_2755"/>
<dbReference type="Proteomes" id="UP000000845">
    <property type="component" value="Chromosome"/>
</dbReference>
<dbReference type="Pfam" id="PF00156">
    <property type="entry name" value="Pribosyltran"/>
    <property type="match status" value="1"/>
</dbReference>
<dbReference type="EC" id="2.4.2.22" evidence="5 6"/>
<keyword evidence="9" id="KW-1185">Reference proteome</keyword>
<dbReference type="EMBL" id="CP001739">
    <property type="protein sequence ID" value="ACZ09600.1"/>
    <property type="molecule type" value="Genomic_DNA"/>
</dbReference>
<dbReference type="PANTHER" id="PTHR43864">
    <property type="entry name" value="HYPOXANTHINE/GUANINE PHOSPHORIBOSYLTRANSFERASE"/>
    <property type="match status" value="1"/>
</dbReference>
<dbReference type="HOGENOM" id="CLU_099015_0_0_0"/>
<dbReference type="InterPro" id="IPR050118">
    <property type="entry name" value="Pur/Pyrimidine_PRTase"/>
</dbReference>
<evidence type="ECO:0000259" key="7">
    <source>
        <dbReference type="Pfam" id="PF00156"/>
    </source>
</evidence>
<comment type="subcellular location">
    <subcellularLocation>
        <location evidence="5">Cytoplasm</location>
    </subcellularLocation>
</comment>
<proteinExistence type="inferred from homology"/>
<dbReference type="NCBIfam" id="TIGR01744">
    <property type="entry name" value="XPRTase"/>
    <property type="match status" value="1"/>
</dbReference>
<dbReference type="Gene3D" id="3.40.50.2020">
    <property type="match status" value="1"/>
</dbReference>
<keyword evidence="3 5" id="KW-0808">Transferase</keyword>
<evidence type="ECO:0000256" key="4">
    <source>
        <dbReference type="ARBA" id="ARBA00022726"/>
    </source>
</evidence>
<dbReference type="CDD" id="cd06223">
    <property type="entry name" value="PRTases_typeI"/>
    <property type="match status" value="1"/>
</dbReference>
<comment type="catalytic activity">
    <reaction evidence="5">
        <text>XMP + diphosphate = xanthine + 5-phospho-alpha-D-ribose 1-diphosphate</text>
        <dbReference type="Rhea" id="RHEA:10800"/>
        <dbReference type="ChEBI" id="CHEBI:17712"/>
        <dbReference type="ChEBI" id="CHEBI:33019"/>
        <dbReference type="ChEBI" id="CHEBI:57464"/>
        <dbReference type="ChEBI" id="CHEBI:58017"/>
        <dbReference type="EC" id="2.4.2.22"/>
    </reaction>
</comment>
<dbReference type="SUPFAM" id="SSF53271">
    <property type="entry name" value="PRTase-like"/>
    <property type="match status" value="1"/>
</dbReference>
<dbReference type="GO" id="GO:0006166">
    <property type="term" value="P:purine ribonucleoside salvage"/>
    <property type="evidence" value="ECO:0007669"/>
    <property type="project" value="UniProtKB-KW"/>
</dbReference>
<dbReference type="AlphaFoldDB" id="D1AMM6"/>
<comment type="similarity">
    <text evidence="5">Belongs to the purine/pyrimidine phosphoribosyltransferase family. Xpt subfamily.</text>
</comment>
<feature type="binding site" evidence="5">
    <location>
        <position position="156"/>
    </location>
    <ligand>
        <name>xanthine</name>
        <dbReference type="ChEBI" id="CHEBI:17712"/>
    </ligand>
</feature>
<dbReference type="eggNOG" id="COG0503">
    <property type="taxonomic scope" value="Bacteria"/>
</dbReference>
<dbReference type="UniPathway" id="UPA00602">
    <property type="reaction ID" value="UER00658"/>
</dbReference>
<organism evidence="8 9">
    <name type="scientific">Sebaldella termitidis (strain ATCC 33386 / NCTC 11300)</name>
    <dbReference type="NCBI Taxonomy" id="526218"/>
    <lineage>
        <taxon>Bacteria</taxon>
        <taxon>Fusobacteriati</taxon>
        <taxon>Fusobacteriota</taxon>
        <taxon>Fusobacteriia</taxon>
        <taxon>Fusobacteriales</taxon>
        <taxon>Leptotrichiaceae</taxon>
        <taxon>Sebaldella</taxon>
    </lineage>
</organism>
<keyword evidence="4 5" id="KW-0660">Purine salvage</keyword>
<reference evidence="9" key="1">
    <citation type="submission" date="2009-09" db="EMBL/GenBank/DDBJ databases">
        <title>The complete chromosome of Sebaldella termitidis ATCC 33386.</title>
        <authorList>
            <consortium name="US DOE Joint Genome Institute (JGI-PGF)"/>
            <person name="Lucas S."/>
            <person name="Copeland A."/>
            <person name="Lapidus A."/>
            <person name="Glavina del Rio T."/>
            <person name="Dalin E."/>
            <person name="Tice H."/>
            <person name="Bruce D."/>
            <person name="Goodwin L."/>
            <person name="Pitluck S."/>
            <person name="Kyrpides N."/>
            <person name="Mavromatis K."/>
            <person name="Ivanova N."/>
            <person name="Mikhailova N."/>
            <person name="Sims D."/>
            <person name="Meincke L."/>
            <person name="Brettin T."/>
            <person name="Detter J.C."/>
            <person name="Han C."/>
            <person name="Larimer F."/>
            <person name="Land M."/>
            <person name="Hauser L."/>
            <person name="Markowitz V."/>
            <person name="Cheng J.F."/>
            <person name="Hugenholtz P."/>
            <person name="Woyke T."/>
            <person name="Wu D."/>
            <person name="Eisen J.A."/>
        </authorList>
    </citation>
    <scope>NUCLEOTIDE SEQUENCE [LARGE SCALE GENOMIC DNA]</scope>
    <source>
        <strain evidence="9">ATCC 33386 / NCTC 11300</strain>
    </source>
</reference>
<evidence type="ECO:0000256" key="3">
    <source>
        <dbReference type="ARBA" id="ARBA00022679"/>
    </source>
</evidence>
<dbReference type="InterPro" id="IPR029057">
    <property type="entry name" value="PRTase-like"/>
</dbReference>
<evidence type="ECO:0000256" key="5">
    <source>
        <dbReference type="HAMAP-Rule" id="MF_01184"/>
    </source>
</evidence>
<evidence type="ECO:0000313" key="9">
    <source>
        <dbReference type="Proteomes" id="UP000000845"/>
    </source>
</evidence>
<dbReference type="RefSeq" id="WP_012862194.1">
    <property type="nucleotide sequence ID" value="NC_013517.1"/>
</dbReference>
<dbReference type="InterPro" id="IPR010079">
    <property type="entry name" value="Xanthine_PRibTrfase"/>
</dbReference>
<sequence length="190" mass="21096">MQLLEDKILSEGRVLPGSILKVDSFLNHQIDVELMAKVGEEFARYFKDKNITRVVTVESSGIAPAVFTALHMGVPVVFARKKLSLTLNDGLVTTEVNSYTKGEKNTIAVSRDYIKPEDNILIIDDFLAKGEVIRGLIDITKQIGANIAGVGIVIEKAFQNGRKYVEEENIPILSLVRIESLEDNKIKLLK</sequence>
<feature type="domain" description="Phosphoribosyltransferase" evidence="7">
    <location>
        <begin position="37"/>
        <end position="160"/>
    </location>
</feature>
<dbReference type="GO" id="GO:0000310">
    <property type="term" value="F:xanthine phosphoribosyltransferase activity"/>
    <property type="evidence" value="ECO:0007669"/>
    <property type="project" value="UniProtKB-UniRule"/>
</dbReference>
<comment type="subunit">
    <text evidence="5">Homodimer.</text>
</comment>
<feature type="binding site" evidence="5">
    <location>
        <position position="20"/>
    </location>
    <ligand>
        <name>xanthine</name>
        <dbReference type="ChEBI" id="CHEBI:17712"/>
    </ligand>
</feature>
<evidence type="ECO:0000256" key="6">
    <source>
        <dbReference type="NCBIfam" id="TIGR01744"/>
    </source>
</evidence>
<evidence type="ECO:0000256" key="1">
    <source>
        <dbReference type="ARBA" id="ARBA00022490"/>
    </source>
</evidence>
<dbReference type="InterPro" id="IPR000836">
    <property type="entry name" value="PRTase_dom"/>
</dbReference>
<dbReference type="GO" id="GO:0005737">
    <property type="term" value="C:cytoplasm"/>
    <property type="evidence" value="ECO:0007669"/>
    <property type="project" value="UniProtKB-SubCell"/>
</dbReference>
<evidence type="ECO:0000313" key="8">
    <source>
        <dbReference type="EMBL" id="ACZ09600.1"/>
    </source>
</evidence>
<dbReference type="KEGG" id="str:Sterm_2755"/>
<evidence type="ECO:0000256" key="2">
    <source>
        <dbReference type="ARBA" id="ARBA00022676"/>
    </source>
</evidence>
<dbReference type="GO" id="GO:0032265">
    <property type="term" value="P:XMP salvage"/>
    <property type="evidence" value="ECO:0007669"/>
    <property type="project" value="UniProtKB-UniRule"/>
</dbReference>